<organism evidence="3 4">
    <name type="scientific">Zizania palustris</name>
    <name type="common">Northern wild rice</name>
    <dbReference type="NCBI Taxonomy" id="103762"/>
    <lineage>
        <taxon>Eukaryota</taxon>
        <taxon>Viridiplantae</taxon>
        <taxon>Streptophyta</taxon>
        <taxon>Embryophyta</taxon>
        <taxon>Tracheophyta</taxon>
        <taxon>Spermatophyta</taxon>
        <taxon>Magnoliopsida</taxon>
        <taxon>Liliopsida</taxon>
        <taxon>Poales</taxon>
        <taxon>Poaceae</taxon>
        <taxon>BOP clade</taxon>
        <taxon>Oryzoideae</taxon>
        <taxon>Oryzeae</taxon>
        <taxon>Zizaniinae</taxon>
        <taxon>Zizania</taxon>
    </lineage>
</organism>
<dbReference type="Proteomes" id="UP000729402">
    <property type="component" value="Unassembled WGS sequence"/>
</dbReference>
<dbReference type="AlphaFoldDB" id="A0A8J5WLU6"/>
<reference evidence="3" key="2">
    <citation type="submission" date="2021-02" db="EMBL/GenBank/DDBJ databases">
        <authorList>
            <person name="Kimball J.A."/>
            <person name="Haas M.W."/>
            <person name="Macchietto M."/>
            <person name="Kono T."/>
            <person name="Duquette J."/>
            <person name="Shao M."/>
        </authorList>
    </citation>
    <scope>NUCLEOTIDE SEQUENCE</scope>
    <source>
        <tissue evidence="3">Fresh leaf tissue</tissue>
    </source>
</reference>
<sequence length="290" mass="33198">MEGWLAFDPDEAMVSMKYTVMIQLHHFVPWNKAIPFRQLHLIYNSHMIWSRSQSHRERNSSASAEIERERERASQTMEGFSQEHVIGIPLASFAYADEKIHGKTSQSVLVHKKDKKNSIIYRMSKLSEKTDSYVQGFKAHITLGPKISDTLKGKLSLGAKVLQAGSIEKVFRQYFHVEKDEKLLKAFQCYLSTTAGPIAGMLFISTEKIAFHSDRPLDLTSPKGGITRVPYKVLIPAKRIKSAAVRENLYNPDEKYIDVVTVDGFDFWFMGFISHTKSFKYLQCVISELR</sequence>
<dbReference type="InterPro" id="IPR004182">
    <property type="entry name" value="GRAM"/>
</dbReference>
<keyword evidence="4" id="KW-1185">Reference proteome</keyword>
<evidence type="ECO:0000256" key="1">
    <source>
        <dbReference type="SAM" id="Coils"/>
    </source>
</evidence>
<comment type="caution">
    <text evidence="3">The sequence shown here is derived from an EMBL/GenBank/DDBJ whole genome shotgun (WGS) entry which is preliminary data.</text>
</comment>
<evidence type="ECO:0000259" key="2">
    <source>
        <dbReference type="SMART" id="SM00568"/>
    </source>
</evidence>
<name>A0A8J5WLU6_ZIZPA</name>
<protein>
    <recommendedName>
        <fullName evidence="2">GRAM domain-containing protein</fullName>
    </recommendedName>
</protein>
<dbReference type="EMBL" id="JAAALK010000080">
    <property type="protein sequence ID" value="KAG8092056.1"/>
    <property type="molecule type" value="Genomic_DNA"/>
</dbReference>
<feature type="coiled-coil region" evidence="1">
    <location>
        <begin position="52"/>
        <end position="83"/>
    </location>
</feature>
<proteinExistence type="predicted"/>
<gene>
    <name evidence="3" type="ORF">GUJ93_ZPchr0012g19303</name>
</gene>
<accession>A0A8J5WLU6</accession>
<dbReference type="InterPro" id="IPR037848">
    <property type="entry name" value="GEM-like"/>
</dbReference>
<dbReference type="SMART" id="SM00568">
    <property type="entry name" value="GRAM"/>
    <property type="match status" value="1"/>
</dbReference>
<evidence type="ECO:0000313" key="4">
    <source>
        <dbReference type="Proteomes" id="UP000729402"/>
    </source>
</evidence>
<dbReference type="PANTHER" id="PTHR31969">
    <property type="entry name" value="GEM-LIKE PROTEIN 2"/>
    <property type="match status" value="1"/>
</dbReference>
<keyword evidence="1" id="KW-0175">Coiled coil</keyword>
<dbReference type="Pfam" id="PF02893">
    <property type="entry name" value="GRAM"/>
    <property type="match status" value="1"/>
</dbReference>
<evidence type="ECO:0000313" key="3">
    <source>
        <dbReference type="EMBL" id="KAG8092056.1"/>
    </source>
</evidence>
<dbReference type="OrthoDB" id="1736712at2759"/>
<reference evidence="3" key="1">
    <citation type="journal article" date="2021" name="bioRxiv">
        <title>Whole Genome Assembly and Annotation of Northern Wild Rice, Zizania palustris L., Supports a Whole Genome Duplication in the Zizania Genus.</title>
        <authorList>
            <person name="Haas M."/>
            <person name="Kono T."/>
            <person name="Macchietto M."/>
            <person name="Millas R."/>
            <person name="McGilp L."/>
            <person name="Shao M."/>
            <person name="Duquette J."/>
            <person name="Hirsch C.N."/>
            <person name="Kimball J."/>
        </authorList>
    </citation>
    <scope>NUCLEOTIDE SEQUENCE</scope>
    <source>
        <tissue evidence="3">Fresh leaf tissue</tissue>
    </source>
</reference>
<feature type="domain" description="GRAM" evidence="2">
    <location>
        <begin position="169"/>
        <end position="247"/>
    </location>
</feature>